<dbReference type="InterPro" id="IPR015943">
    <property type="entry name" value="WD40/YVTN_repeat-like_dom_sf"/>
</dbReference>
<evidence type="ECO:0000256" key="1">
    <source>
        <dbReference type="ARBA" id="ARBA00004604"/>
    </source>
</evidence>
<dbReference type="PANTHER" id="PTHR14085:SF3">
    <property type="entry name" value="WD REPEAT-CONTAINING PROTEIN 46"/>
    <property type="match status" value="1"/>
</dbReference>
<feature type="domain" description="BING4 C-terminal" evidence="5">
    <location>
        <begin position="334"/>
        <end position="414"/>
    </location>
</feature>
<dbReference type="GO" id="GO:0032040">
    <property type="term" value="C:small-subunit processome"/>
    <property type="evidence" value="ECO:0007669"/>
    <property type="project" value="TreeGrafter"/>
</dbReference>
<keyword evidence="4" id="KW-0539">Nucleus</keyword>
<keyword evidence="2" id="KW-0853">WD repeat</keyword>
<proteinExistence type="predicted"/>
<gene>
    <name evidence="7" type="primary">LOC113788637</name>
</gene>
<keyword evidence="3" id="KW-0677">Repeat</keyword>
<dbReference type="InParanoid" id="A0A6P6XPV9"/>
<protein>
    <submittedName>
        <fullName evidence="7">U3 small nucleolar RNA-associated protein 7-like</fullName>
    </submittedName>
</protein>
<reference evidence="7" key="1">
    <citation type="submission" date="2025-08" db="UniProtKB">
        <authorList>
            <consortium name="RefSeq"/>
        </authorList>
    </citation>
    <scope>IDENTIFICATION</scope>
    <source>
        <strain evidence="7">Airmid</strain>
    </source>
</reference>
<dbReference type="Gene3D" id="2.130.10.10">
    <property type="entry name" value="YVTN repeat-like/Quinoprotein amine dehydrogenase"/>
    <property type="match status" value="1"/>
</dbReference>
<dbReference type="Pfam" id="PF08149">
    <property type="entry name" value="BING4CT"/>
    <property type="match status" value="1"/>
</dbReference>
<dbReference type="SMART" id="SM00320">
    <property type="entry name" value="WD40"/>
    <property type="match status" value="4"/>
</dbReference>
<sequence length="420" mass="47920">MTINDVNLKHHIKNKFERGKIVKQVKKQLKLKKELSQHLKYEKLTQPATTGFIETTLPYETTLEVTQNEIKKHLSNTKSKLAKEIPIKDNAYLDITRDGKHLLSVRKTGKCIITEFSETADAISNFSTYETVYDAKFCYNFQRLALANKNYVKLYDEKGALTNTLSDHKYVTKLTYLPNHFLLVSASFENKLLSWYDISTGENITTHALKKFNRTCLTHNPYNGVVITGHDDSSVRLWTPSLDSSAVSFIADKNVPICDIQAYNDHYLIVANASQKVQIFDIRNAIKPLKIINLTSHGESKISVSQNNLVSISQGPVVNVWKDLLLDSSVREKKYLHHRFRDGSIINSTVFQPFEDILFVSTQNYISPLLVPGSGYAEINYSSDNPFMTNKQRRKQLTRDLLDKLPAATIMLDPTKFSYV</sequence>
<evidence type="ECO:0000313" key="6">
    <source>
        <dbReference type="Proteomes" id="UP000515146"/>
    </source>
</evidence>
<dbReference type="RefSeq" id="XP_027193904.1">
    <property type="nucleotide sequence ID" value="XM_027338103.1"/>
</dbReference>
<evidence type="ECO:0000313" key="7">
    <source>
        <dbReference type="RefSeq" id="XP_027193904.1"/>
    </source>
</evidence>
<dbReference type="InterPro" id="IPR001680">
    <property type="entry name" value="WD40_rpt"/>
</dbReference>
<dbReference type="KEGG" id="dpte:113788637"/>
<evidence type="ECO:0000256" key="2">
    <source>
        <dbReference type="ARBA" id="ARBA00022574"/>
    </source>
</evidence>
<dbReference type="Proteomes" id="UP000515146">
    <property type="component" value="Unplaced"/>
</dbReference>
<dbReference type="SUPFAM" id="SSF50978">
    <property type="entry name" value="WD40 repeat-like"/>
    <property type="match status" value="1"/>
</dbReference>
<dbReference type="Pfam" id="PF00400">
    <property type="entry name" value="WD40"/>
    <property type="match status" value="1"/>
</dbReference>
<organism evidence="6 7">
    <name type="scientific">Dermatophagoides pteronyssinus</name>
    <name type="common">European house dust mite</name>
    <dbReference type="NCBI Taxonomy" id="6956"/>
    <lineage>
        <taxon>Eukaryota</taxon>
        <taxon>Metazoa</taxon>
        <taxon>Ecdysozoa</taxon>
        <taxon>Arthropoda</taxon>
        <taxon>Chelicerata</taxon>
        <taxon>Arachnida</taxon>
        <taxon>Acari</taxon>
        <taxon>Acariformes</taxon>
        <taxon>Sarcoptiformes</taxon>
        <taxon>Astigmata</taxon>
        <taxon>Psoroptidia</taxon>
        <taxon>Analgoidea</taxon>
        <taxon>Pyroglyphidae</taxon>
        <taxon>Dermatophagoidinae</taxon>
        <taxon>Dermatophagoides</taxon>
    </lineage>
</organism>
<evidence type="ECO:0000259" key="5">
    <source>
        <dbReference type="SMART" id="SM01033"/>
    </source>
</evidence>
<dbReference type="GO" id="GO:0000462">
    <property type="term" value="P:maturation of SSU-rRNA from tricistronic rRNA transcript (SSU-rRNA, 5.8S rRNA, LSU-rRNA)"/>
    <property type="evidence" value="ECO:0007669"/>
    <property type="project" value="TreeGrafter"/>
</dbReference>
<keyword evidence="6" id="KW-1185">Reference proteome</keyword>
<dbReference type="SMART" id="SM01033">
    <property type="entry name" value="BING4CT"/>
    <property type="match status" value="1"/>
</dbReference>
<name>A0A6P6XPV9_DERPT</name>
<accession>A0A6P6XPV9</accession>
<evidence type="ECO:0000256" key="3">
    <source>
        <dbReference type="ARBA" id="ARBA00022737"/>
    </source>
</evidence>
<dbReference type="AlphaFoldDB" id="A0A6P6XPV9"/>
<dbReference type="InterPro" id="IPR040315">
    <property type="entry name" value="WDR46/Utp7"/>
</dbReference>
<dbReference type="InterPro" id="IPR036322">
    <property type="entry name" value="WD40_repeat_dom_sf"/>
</dbReference>
<comment type="subcellular location">
    <subcellularLocation>
        <location evidence="1">Nucleus</location>
        <location evidence="1">Nucleolus</location>
    </subcellularLocation>
</comment>
<dbReference type="GO" id="GO:0030686">
    <property type="term" value="C:90S preribosome"/>
    <property type="evidence" value="ECO:0007669"/>
    <property type="project" value="TreeGrafter"/>
</dbReference>
<dbReference type="OrthoDB" id="10251154at2759"/>
<dbReference type="PANTHER" id="PTHR14085">
    <property type="entry name" value="WD-REPEAT PROTEIN BING4"/>
    <property type="match status" value="1"/>
</dbReference>
<dbReference type="InterPro" id="IPR012952">
    <property type="entry name" value="BING4_C_dom"/>
</dbReference>
<evidence type="ECO:0000256" key="4">
    <source>
        <dbReference type="ARBA" id="ARBA00023242"/>
    </source>
</evidence>